<evidence type="ECO:0000313" key="3">
    <source>
        <dbReference type="EMBL" id="MEE4540428.1"/>
    </source>
</evidence>
<dbReference type="InterPro" id="IPR036457">
    <property type="entry name" value="PPM-type-like_dom_sf"/>
</dbReference>
<keyword evidence="4" id="KW-1185">Reference proteome</keyword>
<sequence>MERSAAVERVLRTVEPHALLPELRRALTDRYGALKVDLLMADYAMTILQTVESLPFTTQAVPVHVSAPGRAFASQRAVREPSDSATAVLHLPVSVRGERIGILSVTVPAQAAEPGTEEELAEIAESLGRAILIADRETDLYLQAKRTRRLTLAAEMQWQLLPGSSCSRTEYDMGAQLEPAYGVYGDNVDWSATADDFALTLTNGMGEGIEASLLTSLGINALRNARRAGLSLVDQACLADQAIYGLHHGGLHLSTLLLRFDLSTGVVEVIDAGSPKAWLLREGKVSAVELDAQLPLGMFEDTLYESQTFRVRPGDRLLFLSDGVYDATSPAGERYEERVLSRAMNATRMLPAPEVPRAILNELRGHLGEQEALDDALAVCLDWRGREG</sequence>
<dbReference type="EMBL" id="JAZEWV010000001">
    <property type="protein sequence ID" value="MEE4540428.1"/>
    <property type="molecule type" value="Genomic_DNA"/>
</dbReference>
<evidence type="ECO:0000259" key="2">
    <source>
        <dbReference type="PROSITE" id="PS51746"/>
    </source>
</evidence>
<dbReference type="Gene3D" id="3.60.40.10">
    <property type="entry name" value="PPM-type phosphatase domain"/>
    <property type="match status" value="1"/>
</dbReference>
<reference evidence="3 4" key="1">
    <citation type="submission" date="2023-12" db="EMBL/GenBank/DDBJ databases">
        <title>Streptomyces sp. V4-01.</title>
        <authorList>
            <person name="Somphong A."/>
            <person name="Phongsopitanun W."/>
        </authorList>
    </citation>
    <scope>NUCLEOTIDE SEQUENCE [LARGE SCALE GENOMIC DNA]</scope>
    <source>
        <strain evidence="3 4">V4-01</strain>
    </source>
</reference>
<dbReference type="Pfam" id="PF07228">
    <property type="entry name" value="SpoIIE"/>
    <property type="match status" value="1"/>
</dbReference>
<feature type="domain" description="PPM-type phosphatase" evidence="2">
    <location>
        <begin position="180"/>
        <end position="388"/>
    </location>
</feature>
<dbReference type="EC" id="3.1.3.16" evidence="3"/>
<dbReference type="GO" id="GO:0004722">
    <property type="term" value="F:protein serine/threonine phosphatase activity"/>
    <property type="evidence" value="ECO:0007669"/>
    <property type="project" value="UniProtKB-EC"/>
</dbReference>
<organism evidence="3 4">
    <name type="scientific">Actinacidiphila polyblastidii</name>
    <dbReference type="NCBI Taxonomy" id="3110430"/>
    <lineage>
        <taxon>Bacteria</taxon>
        <taxon>Bacillati</taxon>
        <taxon>Actinomycetota</taxon>
        <taxon>Actinomycetes</taxon>
        <taxon>Kitasatosporales</taxon>
        <taxon>Streptomycetaceae</taxon>
        <taxon>Actinacidiphila</taxon>
    </lineage>
</organism>
<dbReference type="PROSITE" id="PS51746">
    <property type="entry name" value="PPM_2"/>
    <property type="match status" value="1"/>
</dbReference>
<dbReference type="InterPro" id="IPR052016">
    <property type="entry name" value="Bact_Sigma-Reg"/>
</dbReference>
<evidence type="ECO:0000313" key="4">
    <source>
        <dbReference type="Proteomes" id="UP001344658"/>
    </source>
</evidence>
<dbReference type="PANTHER" id="PTHR43156">
    <property type="entry name" value="STAGE II SPORULATION PROTEIN E-RELATED"/>
    <property type="match status" value="1"/>
</dbReference>
<evidence type="ECO:0000256" key="1">
    <source>
        <dbReference type="ARBA" id="ARBA00022801"/>
    </source>
</evidence>
<gene>
    <name evidence="3" type="ORF">V2S66_00405</name>
</gene>
<dbReference type="PANTHER" id="PTHR43156:SF2">
    <property type="entry name" value="STAGE II SPORULATION PROTEIN E"/>
    <property type="match status" value="1"/>
</dbReference>
<name>A0ABU7P3P8_9ACTN</name>
<dbReference type="RefSeq" id="WP_330792130.1">
    <property type="nucleotide sequence ID" value="NZ_JAZEWV010000001.1"/>
</dbReference>
<dbReference type="SMART" id="SM00331">
    <property type="entry name" value="PP2C_SIG"/>
    <property type="match status" value="1"/>
</dbReference>
<accession>A0ABU7P3P8</accession>
<dbReference type="InterPro" id="IPR001932">
    <property type="entry name" value="PPM-type_phosphatase-like_dom"/>
</dbReference>
<proteinExistence type="predicted"/>
<comment type="caution">
    <text evidence="3">The sequence shown here is derived from an EMBL/GenBank/DDBJ whole genome shotgun (WGS) entry which is preliminary data.</text>
</comment>
<keyword evidence="1 3" id="KW-0378">Hydrolase</keyword>
<dbReference type="SUPFAM" id="SSF81606">
    <property type="entry name" value="PP2C-like"/>
    <property type="match status" value="1"/>
</dbReference>
<protein>
    <submittedName>
        <fullName evidence="3">PP2C family protein-serine/threonine phosphatase</fullName>
        <ecNumber evidence="3">3.1.3.16</ecNumber>
    </submittedName>
</protein>
<dbReference type="Proteomes" id="UP001344658">
    <property type="component" value="Unassembled WGS sequence"/>
</dbReference>